<name>A0A8D2M3X5_ZONAL</name>
<evidence type="ECO:0000313" key="3">
    <source>
        <dbReference type="Proteomes" id="UP000694413"/>
    </source>
</evidence>
<evidence type="ECO:0000256" key="1">
    <source>
        <dbReference type="SAM" id="MobiDB-lite"/>
    </source>
</evidence>
<proteinExistence type="predicted"/>
<reference evidence="2" key="2">
    <citation type="submission" date="2025-09" db="UniProtKB">
        <authorList>
            <consortium name="Ensembl"/>
        </authorList>
    </citation>
    <scope>IDENTIFICATION</scope>
</reference>
<feature type="compositionally biased region" description="Basic and acidic residues" evidence="1">
    <location>
        <begin position="321"/>
        <end position="345"/>
    </location>
</feature>
<sequence>MEGQTAPSAVIPLQREQRRRSAGEVSSPFPAAPLPPPLPPTEYMGAPRRARPGAPAAAVAMVLRAPPRRPAPRSPALARRAALPPAAASRGAHGPAPPRPGCLARCGGGRRGHRAMGGAMSGATGAAGGHTPARSPAAAAMGPREPRHRLEAVLGALYDLGEEPGGGRRAAEDGEARAVPPTVEEEEEEQEERREPQPAAGGRRGARGFFGELRAELSAAGPAPPAPAGPPAVEVVVFRGRKRKERHGPSAAPAGTAQTQIVNEEKNAVRQEFNFEKARLEVHKFGITGYKKQEQRVWERERAIMLGAKPPKKAHMNYRTYQEKLKEKKAVKDADKEKEHKSDSLKKKKQKEQKERKAKRKKSVPSIWPAGQVGKFRNGTLILQSRDIKKIKSSKVSK</sequence>
<feature type="compositionally biased region" description="Low complexity" evidence="1">
    <location>
        <begin position="116"/>
        <end position="133"/>
    </location>
</feature>
<feature type="compositionally biased region" description="Low complexity" evidence="1">
    <location>
        <begin position="197"/>
        <end position="211"/>
    </location>
</feature>
<dbReference type="PANTHER" id="PTHR28366">
    <property type="entry name" value="CHROMOSOME 1 OPEN READING FRAME 131"/>
    <property type="match status" value="1"/>
</dbReference>
<dbReference type="Proteomes" id="UP000694413">
    <property type="component" value="Unassembled WGS sequence"/>
</dbReference>
<feature type="compositionally biased region" description="Pro residues" evidence="1">
    <location>
        <begin position="30"/>
        <end position="40"/>
    </location>
</feature>
<dbReference type="AlphaFoldDB" id="A0A8D2M3X5"/>
<dbReference type="InterPro" id="IPR027973">
    <property type="entry name" value="FSAF1-like"/>
</dbReference>
<feature type="region of interest" description="Disordered" evidence="1">
    <location>
        <begin position="1"/>
        <end position="148"/>
    </location>
</feature>
<feature type="compositionally biased region" description="Basic and acidic residues" evidence="1">
    <location>
        <begin position="165"/>
        <end position="176"/>
    </location>
</feature>
<feature type="region of interest" description="Disordered" evidence="1">
    <location>
        <begin position="308"/>
        <end position="372"/>
    </location>
</feature>
<dbReference type="PANTHER" id="PTHR28366:SF1">
    <property type="entry name" value="CHROMOSOME 1 OPEN READING FRAME 131"/>
    <property type="match status" value="1"/>
</dbReference>
<accession>A0A8D2M3X5</accession>
<dbReference type="Ensembl" id="ENSZALT00000004572.1">
    <property type="protein sequence ID" value="ENSZALP00000002777.1"/>
    <property type="gene ID" value="ENSZALG00000002904.1"/>
</dbReference>
<dbReference type="InterPro" id="IPR052852">
    <property type="entry name" value="SSU_Processome_Comp"/>
</dbReference>
<protein>
    <submittedName>
        <fullName evidence="2">Uncharacterized protein</fullName>
    </submittedName>
</protein>
<keyword evidence="3" id="KW-1185">Reference proteome</keyword>
<feature type="compositionally biased region" description="Low complexity" evidence="1">
    <location>
        <begin position="74"/>
        <end position="94"/>
    </location>
</feature>
<feature type="compositionally biased region" description="Low complexity" evidence="1">
    <location>
        <begin position="44"/>
        <end position="65"/>
    </location>
</feature>
<organism evidence="2 3">
    <name type="scientific">Zonotrichia albicollis</name>
    <name type="common">White-throated sparrow</name>
    <name type="synonym">Fringilla albicollis</name>
    <dbReference type="NCBI Taxonomy" id="44394"/>
    <lineage>
        <taxon>Eukaryota</taxon>
        <taxon>Metazoa</taxon>
        <taxon>Chordata</taxon>
        <taxon>Craniata</taxon>
        <taxon>Vertebrata</taxon>
        <taxon>Euteleostomi</taxon>
        <taxon>Archelosauria</taxon>
        <taxon>Archosauria</taxon>
        <taxon>Dinosauria</taxon>
        <taxon>Saurischia</taxon>
        <taxon>Theropoda</taxon>
        <taxon>Coelurosauria</taxon>
        <taxon>Aves</taxon>
        <taxon>Neognathae</taxon>
        <taxon>Neoaves</taxon>
        <taxon>Telluraves</taxon>
        <taxon>Australaves</taxon>
        <taxon>Passeriformes</taxon>
        <taxon>Passerellidae</taxon>
        <taxon>Zonotrichia</taxon>
    </lineage>
</organism>
<evidence type="ECO:0000313" key="2">
    <source>
        <dbReference type="Ensembl" id="ENSZALP00000002777.1"/>
    </source>
</evidence>
<feature type="compositionally biased region" description="Basic residues" evidence="1">
    <location>
        <begin position="346"/>
        <end position="363"/>
    </location>
</feature>
<feature type="region of interest" description="Disordered" evidence="1">
    <location>
        <begin position="160"/>
        <end position="259"/>
    </location>
</feature>
<dbReference type="Pfam" id="PF15375">
    <property type="entry name" value="FSAF1"/>
    <property type="match status" value="1"/>
</dbReference>
<reference evidence="2" key="1">
    <citation type="submission" date="2025-08" db="UniProtKB">
        <authorList>
            <consortium name="Ensembl"/>
        </authorList>
    </citation>
    <scope>IDENTIFICATION</scope>
</reference>